<evidence type="ECO:0000313" key="1">
    <source>
        <dbReference type="EMBL" id="MDW0109409.1"/>
    </source>
</evidence>
<dbReference type="Proteomes" id="UP001280629">
    <property type="component" value="Unassembled WGS sequence"/>
</dbReference>
<gene>
    <name evidence="1" type="ORF">QT716_04985</name>
</gene>
<dbReference type="EMBL" id="JAUBDH010000002">
    <property type="protein sequence ID" value="MDW0109409.1"/>
    <property type="molecule type" value="Genomic_DNA"/>
</dbReference>
<proteinExistence type="predicted"/>
<sequence length="222" mass="25194">MKKILISFLIVTILSTNIQYLNVQAASTDSKDETIEIPQDVLNSVPEEIKNMIEGKQITQEQYDLYLELVDKESNPVLPNANGEITTYASNVNPKNCTYDLGSNYCFRIDPANSSTKEPYHVHIYKKQVHYYCMRLDNLKECDKSKNQIHKFDDLPDTVKKGVMGNKKVQERVIAYNPNAPKWASNIPLIKTLAISVIVVALVVTPIPGDEYIAWAYLLRAL</sequence>
<evidence type="ECO:0000313" key="2">
    <source>
        <dbReference type="Proteomes" id="UP001280629"/>
    </source>
</evidence>
<comment type="caution">
    <text evidence="1">The sequence shown here is derived from an EMBL/GenBank/DDBJ whole genome shotgun (WGS) entry which is preliminary data.</text>
</comment>
<reference evidence="1 2" key="1">
    <citation type="submission" date="2023-06" db="EMBL/GenBank/DDBJ databases">
        <title>Sporosarcina sp. nov., isolated from Korean traditional fermented seafood 'Jeotgal'.</title>
        <authorList>
            <person name="Yang A.-I."/>
            <person name="Shin N.-R."/>
        </authorList>
    </citation>
    <scope>NUCLEOTIDE SEQUENCE [LARGE SCALE GENOMIC DNA]</scope>
    <source>
        <strain evidence="1 2">KCTC3840</strain>
    </source>
</reference>
<organism evidence="1 2">
    <name type="scientific">Sporosarcina aquimarina</name>
    <dbReference type="NCBI Taxonomy" id="114975"/>
    <lineage>
        <taxon>Bacteria</taxon>
        <taxon>Bacillati</taxon>
        <taxon>Bacillota</taxon>
        <taxon>Bacilli</taxon>
        <taxon>Bacillales</taxon>
        <taxon>Caryophanaceae</taxon>
        <taxon>Sporosarcina</taxon>
    </lineage>
</organism>
<keyword evidence="2" id="KW-1185">Reference proteome</keyword>
<name>A0ABU4FXH8_9BACL</name>
<dbReference type="RefSeq" id="WP_317934913.1">
    <property type="nucleotide sequence ID" value="NZ_JAUBDH010000002.1"/>
</dbReference>
<accession>A0ABU4FXH8</accession>
<protein>
    <submittedName>
        <fullName evidence="1">Uncharacterized protein</fullName>
    </submittedName>
</protein>